<dbReference type="EMBL" id="JAVFWL010000006">
    <property type="protein sequence ID" value="KAK6762826.1"/>
    <property type="molecule type" value="Genomic_DNA"/>
</dbReference>
<evidence type="ECO:0000256" key="6">
    <source>
        <dbReference type="SAM" id="MobiDB-lite"/>
    </source>
</evidence>
<keyword evidence="10" id="KW-1185">Reference proteome</keyword>
<dbReference type="SUPFAM" id="SSF48726">
    <property type="entry name" value="Immunoglobulin"/>
    <property type="match status" value="3"/>
</dbReference>
<keyword evidence="4" id="KW-0325">Glycoprotein</keyword>
<feature type="domain" description="Ig-like" evidence="8">
    <location>
        <begin position="194"/>
        <end position="270"/>
    </location>
</feature>
<evidence type="ECO:0000259" key="8">
    <source>
        <dbReference type="PROSITE" id="PS50835"/>
    </source>
</evidence>
<keyword evidence="7" id="KW-1133">Transmembrane helix</keyword>
<dbReference type="InterPro" id="IPR003598">
    <property type="entry name" value="Ig_sub2"/>
</dbReference>
<feature type="transmembrane region" description="Helical" evidence="7">
    <location>
        <begin position="379"/>
        <end position="401"/>
    </location>
</feature>
<feature type="compositionally biased region" description="Basic and acidic residues" evidence="6">
    <location>
        <begin position="15"/>
        <end position="41"/>
    </location>
</feature>
<dbReference type="InterPro" id="IPR051275">
    <property type="entry name" value="Cell_adhesion_signaling"/>
</dbReference>
<accession>A0ABR1ELT8</accession>
<keyword evidence="5" id="KW-0393">Immunoglobulin domain</keyword>
<name>A0ABR1ELT8_NECAM</name>
<dbReference type="Proteomes" id="UP001303046">
    <property type="component" value="Unassembled WGS sequence"/>
</dbReference>
<feature type="region of interest" description="Disordered" evidence="6">
    <location>
        <begin position="536"/>
        <end position="567"/>
    </location>
</feature>
<proteinExistence type="predicted"/>
<dbReference type="Pfam" id="PF13895">
    <property type="entry name" value="Ig_2"/>
    <property type="match status" value="1"/>
</dbReference>
<keyword evidence="3" id="KW-1015">Disulfide bond</keyword>
<dbReference type="PANTHER" id="PTHR11640:SF31">
    <property type="entry name" value="IRREGULAR CHIASM C-ROUGHEST PROTEIN-RELATED"/>
    <property type="match status" value="1"/>
</dbReference>
<dbReference type="InterPro" id="IPR007110">
    <property type="entry name" value="Ig-like_dom"/>
</dbReference>
<feature type="domain" description="Ig-like" evidence="8">
    <location>
        <begin position="106"/>
        <end position="191"/>
    </location>
</feature>
<dbReference type="InterPro" id="IPR013783">
    <property type="entry name" value="Ig-like_fold"/>
</dbReference>
<evidence type="ECO:0000256" key="3">
    <source>
        <dbReference type="ARBA" id="ARBA00023157"/>
    </source>
</evidence>
<dbReference type="InterPro" id="IPR003599">
    <property type="entry name" value="Ig_sub"/>
</dbReference>
<dbReference type="InterPro" id="IPR036179">
    <property type="entry name" value="Ig-like_dom_sf"/>
</dbReference>
<evidence type="ECO:0000313" key="10">
    <source>
        <dbReference type="Proteomes" id="UP001303046"/>
    </source>
</evidence>
<feature type="compositionally biased region" description="Basic residues" evidence="6">
    <location>
        <begin position="1"/>
        <end position="10"/>
    </location>
</feature>
<evidence type="ECO:0000256" key="1">
    <source>
        <dbReference type="ARBA" id="ARBA00004479"/>
    </source>
</evidence>
<evidence type="ECO:0000313" key="9">
    <source>
        <dbReference type="EMBL" id="KAK6762826.1"/>
    </source>
</evidence>
<protein>
    <recommendedName>
        <fullName evidence="8">Ig-like domain-containing protein</fullName>
    </recommendedName>
</protein>
<evidence type="ECO:0000256" key="5">
    <source>
        <dbReference type="ARBA" id="ARBA00023319"/>
    </source>
</evidence>
<feature type="compositionally biased region" description="Polar residues" evidence="6">
    <location>
        <begin position="42"/>
        <end position="54"/>
    </location>
</feature>
<keyword evidence="7" id="KW-0812">Transmembrane</keyword>
<dbReference type="SMART" id="SM00408">
    <property type="entry name" value="IGc2"/>
    <property type="match status" value="3"/>
</dbReference>
<dbReference type="PROSITE" id="PS50835">
    <property type="entry name" value="IG_LIKE"/>
    <property type="match status" value="3"/>
</dbReference>
<evidence type="ECO:0000256" key="2">
    <source>
        <dbReference type="ARBA" id="ARBA00023136"/>
    </source>
</evidence>
<comment type="caution">
    <text evidence="9">The sequence shown here is derived from an EMBL/GenBank/DDBJ whole genome shotgun (WGS) entry which is preliminary data.</text>
</comment>
<dbReference type="Gene3D" id="2.60.40.10">
    <property type="entry name" value="Immunoglobulins"/>
    <property type="match status" value="4"/>
</dbReference>
<feature type="region of interest" description="Disordered" evidence="6">
    <location>
        <begin position="1"/>
        <end position="59"/>
    </location>
</feature>
<keyword evidence="2 7" id="KW-0472">Membrane</keyword>
<evidence type="ECO:0000256" key="7">
    <source>
        <dbReference type="SAM" id="Phobius"/>
    </source>
</evidence>
<organism evidence="9 10">
    <name type="scientific">Necator americanus</name>
    <name type="common">Human hookworm</name>
    <dbReference type="NCBI Taxonomy" id="51031"/>
    <lineage>
        <taxon>Eukaryota</taxon>
        <taxon>Metazoa</taxon>
        <taxon>Ecdysozoa</taxon>
        <taxon>Nematoda</taxon>
        <taxon>Chromadorea</taxon>
        <taxon>Rhabditida</taxon>
        <taxon>Rhabditina</taxon>
        <taxon>Rhabditomorpha</taxon>
        <taxon>Strongyloidea</taxon>
        <taxon>Ancylostomatidae</taxon>
        <taxon>Bunostominae</taxon>
        <taxon>Necator</taxon>
    </lineage>
</organism>
<reference evidence="9 10" key="1">
    <citation type="submission" date="2023-08" db="EMBL/GenBank/DDBJ databases">
        <title>A Necator americanus chromosomal reference genome.</title>
        <authorList>
            <person name="Ilik V."/>
            <person name="Petrzelkova K.J."/>
            <person name="Pardy F."/>
            <person name="Fuh T."/>
            <person name="Niatou-Singa F.S."/>
            <person name="Gouil Q."/>
            <person name="Baker L."/>
            <person name="Ritchie M.E."/>
            <person name="Jex A.R."/>
            <person name="Gazzola D."/>
            <person name="Li H."/>
            <person name="Toshio Fujiwara R."/>
            <person name="Zhan B."/>
            <person name="Aroian R.V."/>
            <person name="Pafco B."/>
            <person name="Schwarz E.M."/>
        </authorList>
    </citation>
    <scope>NUCLEOTIDE SEQUENCE [LARGE SCALE GENOMIC DNA]</scope>
    <source>
        <strain evidence="9 10">Aroian</strain>
        <tissue evidence="9">Whole animal</tissue>
    </source>
</reference>
<gene>
    <name evidence="9" type="primary">Necator_chrX.g23670</name>
    <name evidence="9" type="ORF">RB195_023506</name>
</gene>
<evidence type="ECO:0000256" key="4">
    <source>
        <dbReference type="ARBA" id="ARBA00023180"/>
    </source>
</evidence>
<dbReference type="PANTHER" id="PTHR11640">
    <property type="entry name" value="NEPHRIN"/>
    <property type="match status" value="1"/>
</dbReference>
<feature type="domain" description="Ig-like" evidence="8">
    <location>
        <begin position="278"/>
        <end position="372"/>
    </location>
</feature>
<dbReference type="Pfam" id="PF13927">
    <property type="entry name" value="Ig_3"/>
    <property type="match status" value="2"/>
</dbReference>
<comment type="subcellular location">
    <subcellularLocation>
        <location evidence="1">Membrane</location>
        <topology evidence="1">Single-pass type I membrane protein</topology>
    </subcellularLocation>
</comment>
<sequence>MVRFKKKYRGAQHQLKLDLPDLKDVESRKKSANECRADHPGSDSQASNEETTCYGQAGPGTRPSAIFSFVPRPEDDEKYILCLSQHDTLSGKSESDSLKLVLQYAPRVNLTLASKQPLREGGSALLACIVVAKPIDDIRISWYKNGNQLLSYTADTFFLESLKMEDHRTKYTCQASNAIGTSYASLSIDVSFGPRIMSTTQEKEVSEDEPVSFRCDAVGNPLPTILWTRAGDDQIVAKGNMITLSSARNWQQGEYLCTAIVEGFKHATLSHFLHIRGPPLITAPAELTANVGESIEIPCYISGRPKPLEVTWKRNDEELDYASGKTQIHLIPRSYGVESRLIVRDLQEVDMGAYNCTANNGIGYDTKSVIIKARGITNIFPSLGTTTLMALLAGILTLFSFTCCCLLPKRNVLAEKCTGFPDDSSDLTVKCEVLDGSSFPDMYSCGEESTNVVSFSKDYISVPQNNPDLDYMQTSAFFDFLYPENTNLSSTEYNIMSGKFEHSYGSFASGVSTSGGLSDTYGVNVEKTQRPEMLHEFEAPKSHRKSNCNSSPSLEKFRSFSRTSMHV</sequence>
<dbReference type="SMART" id="SM00409">
    <property type="entry name" value="IG"/>
    <property type="match status" value="3"/>
</dbReference>